<dbReference type="EMBL" id="BPLQ01007950">
    <property type="protein sequence ID" value="GIY33553.1"/>
    <property type="molecule type" value="Genomic_DNA"/>
</dbReference>
<proteinExistence type="predicted"/>
<evidence type="ECO:0000313" key="2">
    <source>
        <dbReference type="EMBL" id="GIY33553.1"/>
    </source>
</evidence>
<evidence type="ECO:0000256" key="1">
    <source>
        <dbReference type="SAM" id="MobiDB-lite"/>
    </source>
</evidence>
<dbReference type="Proteomes" id="UP001054837">
    <property type="component" value="Unassembled WGS sequence"/>
</dbReference>
<feature type="compositionally biased region" description="Gly residues" evidence="1">
    <location>
        <begin position="135"/>
        <end position="146"/>
    </location>
</feature>
<comment type="caution">
    <text evidence="2">The sequence shown here is derived from an EMBL/GenBank/DDBJ whole genome shotgun (WGS) entry which is preliminary data.</text>
</comment>
<keyword evidence="3" id="KW-1185">Reference proteome</keyword>
<gene>
    <name evidence="2" type="ORF">CDAR_595391</name>
</gene>
<dbReference type="AlphaFoldDB" id="A0AAV4SGM6"/>
<name>A0AAV4SGM6_9ARAC</name>
<feature type="region of interest" description="Disordered" evidence="1">
    <location>
        <begin position="103"/>
        <end position="166"/>
    </location>
</feature>
<reference evidence="2 3" key="1">
    <citation type="submission" date="2021-06" db="EMBL/GenBank/DDBJ databases">
        <title>Caerostris darwini draft genome.</title>
        <authorList>
            <person name="Kono N."/>
            <person name="Arakawa K."/>
        </authorList>
    </citation>
    <scope>NUCLEOTIDE SEQUENCE [LARGE SCALE GENOMIC DNA]</scope>
</reference>
<accession>A0AAV4SGM6</accession>
<evidence type="ECO:0000313" key="3">
    <source>
        <dbReference type="Proteomes" id="UP001054837"/>
    </source>
</evidence>
<protein>
    <submittedName>
        <fullName evidence="2">Uncharacterized protein</fullName>
    </submittedName>
</protein>
<organism evidence="2 3">
    <name type="scientific">Caerostris darwini</name>
    <dbReference type="NCBI Taxonomy" id="1538125"/>
    <lineage>
        <taxon>Eukaryota</taxon>
        <taxon>Metazoa</taxon>
        <taxon>Ecdysozoa</taxon>
        <taxon>Arthropoda</taxon>
        <taxon>Chelicerata</taxon>
        <taxon>Arachnida</taxon>
        <taxon>Araneae</taxon>
        <taxon>Araneomorphae</taxon>
        <taxon>Entelegynae</taxon>
        <taxon>Araneoidea</taxon>
        <taxon>Araneidae</taxon>
        <taxon>Caerostris</taxon>
    </lineage>
</organism>
<sequence>MITELSCQGSLSHRKCVQYRNALCGRNLQADAFCLANRNGKQSGAFHWSHKSLPCNRPERKKEELSEFNLPPPGLQHCLASDKVQSKRELFAWKQKTVAVKALPCNERPSSRDPFPQTPFSGPIKPPPLKSLTQTGGGGLKEGGGSSVEADDTTEITSTKEVHVRP</sequence>